<dbReference type="RefSeq" id="WP_338602598.1">
    <property type="nucleotide sequence ID" value="NZ_AP028679.1"/>
</dbReference>
<evidence type="ECO:0000259" key="4">
    <source>
        <dbReference type="PROSITE" id="PS51668"/>
    </source>
</evidence>
<reference evidence="6" key="1">
    <citation type="journal article" date="2023" name="Arch. Microbiol.">
        <title>Desulfoferula mesophilus gen. nov. sp. nov., a mesophilic sulfate-reducing bacterium isolated from a brackish lake sediment.</title>
        <authorList>
            <person name="Watanabe T."/>
            <person name="Yabe T."/>
            <person name="Tsuji J.M."/>
            <person name="Fukui M."/>
        </authorList>
    </citation>
    <scope>NUCLEOTIDE SEQUENCE [LARGE SCALE GENOMIC DNA]</scope>
    <source>
        <strain evidence="6">12FAK</strain>
    </source>
</reference>
<dbReference type="InterPro" id="IPR040372">
    <property type="entry name" value="YaeB-like"/>
</dbReference>
<protein>
    <submittedName>
        <fullName evidence="5">tRNA (N6-threonylcarbamoyladenosine(37)-N6)-methyltransferase TrmO</fullName>
    </submittedName>
</protein>
<proteinExistence type="inferred from homology"/>
<dbReference type="NCBIfam" id="TIGR00104">
    <property type="entry name" value="tRNA_TsaA"/>
    <property type="match status" value="1"/>
</dbReference>
<dbReference type="InterPro" id="IPR023370">
    <property type="entry name" value="TrmO-like_N"/>
</dbReference>
<feature type="compositionally biased region" description="Basic and acidic residues" evidence="3">
    <location>
        <begin position="70"/>
        <end position="79"/>
    </location>
</feature>
<keyword evidence="1" id="KW-0949">S-adenosyl-L-methionine</keyword>
<dbReference type="Proteomes" id="UP001366166">
    <property type="component" value="Chromosome"/>
</dbReference>
<keyword evidence="6" id="KW-1185">Reference proteome</keyword>
<feature type="domain" description="TsaA-like" evidence="4">
    <location>
        <begin position="7"/>
        <end position="139"/>
    </location>
</feature>
<dbReference type="PANTHER" id="PTHR12818:SF0">
    <property type="entry name" value="TRNA (ADENINE(37)-N6)-METHYLTRANSFERASE"/>
    <property type="match status" value="1"/>
</dbReference>
<sequence>MGATFSLRPIGVVKSALTSMDAAPPQGPEAGTEAVIELDPAWSEGLDGLAPGRWLWVLCLFDRAKEPKLKVHPRGDRSRPITGLFNSRSPHRPNPISLTLVRLEALEGNRLRVRGLEMIDGTPVLDIKPWSGNIDQPRGEQA</sequence>
<dbReference type="Gene3D" id="2.40.30.70">
    <property type="entry name" value="YaeB-like"/>
    <property type="match status" value="1"/>
</dbReference>
<dbReference type="InterPro" id="IPR036414">
    <property type="entry name" value="YaeB_N_sf"/>
</dbReference>
<dbReference type="PANTHER" id="PTHR12818">
    <property type="entry name" value="TRNA (ADENINE(37)-N6)-METHYLTRANSFERASE"/>
    <property type="match status" value="1"/>
</dbReference>
<organism evidence="5 6">
    <name type="scientific">Desulfoferula mesophila</name>
    <dbReference type="NCBI Taxonomy" id="3058419"/>
    <lineage>
        <taxon>Bacteria</taxon>
        <taxon>Pseudomonadati</taxon>
        <taxon>Thermodesulfobacteriota</taxon>
        <taxon>Desulfarculia</taxon>
        <taxon>Desulfarculales</taxon>
        <taxon>Desulfarculaceae</taxon>
        <taxon>Desulfoferula</taxon>
    </lineage>
</organism>
<name>A0AAU9EQ10_9BACT</name>
<evidence type="ECO:0000256" key="1">
    <source>
        <dbReference type="ARBA" id="ARBA00022691"/>
    </source>
</evidence>
<dbReference type="PROSITE" id="PS51668">
    <property type="entry name" value="TSAA_2"/>
    <property type="match status" value="1"/>
</dbReference>
<dbReference type="InterPro" id="IPR036413">
    <property type="entry name" value="YaeB-like_sf"/>
</dbReference>
<dbReference type="EMBL" id="AP028679">
    <property type="protein sequence ID" value="BEQ16579.1"/>
    <property type="molecule type" value="Genomic_DNA"/>
</dbReference>
<accession>A0AAU9EQ10</accession>
<evidence type="ECO:0000313" key="6">
    <source>
        <dbReference type="Proteomes" id="UP001366166"/>
    </source>
</evidence>
<evidence type="ECO:0000256" key="3">
    <source>
        <dbReference type="SAM" id="MobiDB-lite"/>
    </source>
</evidence>
<dbReference type="Pfam" id="PF01980">
    <property type="entry name" value="TrmO_N"/>
    <property type="match status" value="1"/>
</dbReference>
<dbReference type="AlphaFoldDB" id="A0AAU9EQ10"/>
<evidence type="ECO:0000313" key="5">
    <source>
        <dbReference type="EMBL" id="BEQ16579.1"/>
    </source>
</evidence>
<dbReference type="KEGG" id="dmp:FAK_36450"/>
<comment type="similarity">
    <text evidence="2">Belongs to the tRNA methyltransferase O family.</text>
</comment>
<dbReference type="SUPFAM" id="SSF118196">
    <property type="entry name" value="YaeB-like"/>
    <property type="match status" value="1"/>
</dbReference>
<feature type="region of interest" description="Disordered" evidence="3">
    <location>
        <begin position="70"/>
        <end position="91"/>
    </location>
</feature>
<evidence type="ECO:0000256" key="2">
    <source>
        <dbReference type="ARBA" id="ARBA00033753"/>
    </source>
</evidence>
<gene>
    <name evidence="5" type="ORF">FAK_36450</name>
</gene>
<dbReference type="CDD" id="cd09281">
    <property type="entry name" value="UPF0066"/>
    <property type="match status" value="1"/>
</dbReference>